<dbReference type="EMBL" id="VTUZ01000102">
    <property type="protein sequence ID" value="KAA0996155.1"/>
    <property type="molecule type" value="Genomic_DNA"/>
</dbReference>
<feature type="coiled-coil region" evidence="5">
    <location>
        <begin position="446"/>
        <end position="512"/>
    </location>
</feature>
<dbReference type="Gene3D" id="1.10.287.950">
    <property type="entry name" value="Methyl-accepting chemotaxis protein"/>
    <property type="match status" value="1"/>
</dbReference>
<evidence type="ECO:0000313" key="11">
    <source>
        <dbReference type="Proteomes" id="UP000325273"/>
    </source>
</evidence>
<dbReference type="GO" id="GO:0007165">
    <property type="term" value="P:signal transduction"/>
    <property type="evidence" value="ECO:0007669"/>
    <property type="project" value="UniProtKB-KW"/>
</dbReference>
<dbReference type="PROSITE" id="PS50111">
    <property type="entry name" value="CHEMOTAXIS_TRANSDUC_2"/>
    <property type="match status" value="1"/>
</dbReference>
<dbReference type="SUPFAM" id="SSF103190">
    <property type="entry name" value="Sensory domain-like"/>
    <property type="match status" value="1"/>
</dbReference>
<evidence type="ECO:0000256" key="4">
    <source>
        <dbReference type="PROSITE-ProRule" id="PRU00284"/>
    </source>
</evidence>
<gene>
    <name evidence="10" type="ORF">FVF58_50340</name>
</gene>
<comment type="subcellular location">
    <subcellularLocation>
        <location evidence="1">Membrane</location>
    </subcellularLocation>
</comment>
<dbReference type="GO" id="GO:0006935">
    <property type="term" value="P:chemotaxis"/>
    <property type="evidence" value="ECO:0007669"/>
    <property type="project" value="InterPro"/>
</dbReference>
<dbReference type="InterPro" id="IPR004090">
    <property type="entry name" value="Chemotax_Me-accpt_rcpt"/>
</dbReference>
<dbReference type="CDD" id="cd06225">
    <property type="entry name" value="HAMP"/>
    <property type="match status" value="1"/>
</dbReference>
<dbReference type="SUPFAM" id="SSF58104">
    <property type="entry name" value="Methyl-accepting chemotaxis protein (MCP) signaling domain"/>
    <property type="match status" value="1"/>
</dbReference>
<evidence type="ECO:0000256" key="1">
    <source>
        <dbReference type="ARBA" id="ARBA00004370"/>
    </source>
</evidence>
<evidence type="ECO:0000259" key="8">
    <source>
        <dbReference type="PROSITE" id="PS50111"/>
    </source>
</evidence>
<reference evidence="10 11" key="1">
    <citation type="submission" date="2019-08" db="EMBL/GenBank/DDBJ databases">
        <title>Paraburkholderia sp. DCY113.</title>
        <authorList>
            <person name="Kang J."/>
        </authorList>
    </citation>
    <scope>NUCLEOTIDE SEQUENCE [LARGE SCALE GENOMIC DNA]</scope>
    <source>
        <strain evidence="10 11">DCY113</strain>
    </source>
</reference>
<comment type="similarity">
    <text evidence="3">Belongs to the methyl-accepting chemotaxis (MCP) protein family.</text>
</comment>
<keyword evidence="7" id="KW-0812">Transmembrane</keyword>
<name>A0A5B0G0I4_9BURK</name>
<dbReference type="InterPro" id="IPR004089">
    <property type="entry name" value="MCPsignal_dom"/>
</dbReference>
<evidence type="ECO:0000256" key="5">
    <source>
        <dbReference type="SAM" id="Coils"/>
    </source>
</evidence>
<dbReference type="CDD" id="cd11386">
    <property type="entry name" value="MCP_signal"/>
    <property type="match status" value="1"/>
</dbReference>
<feature type="transmembrane region" description="Helical" evidence="7">
    <location>
        <begin position="191"/>
        <end position="215"/>
    </location>
</feature>
<dbReference type="InterPro" id="IPR029151">
    <property type="entry name" value="Sensor-like_sf"/>
</dbReference>
<keyword evidence="2" id="KW-0488">Methylation</keyword>
<feature type="compositionally biased region" description="Polar residues" evidence="6">
    <location>
        <begin position="540"/>
        <end position="582"/>
    </location>
</feature>
<evidence type="ECO:0000256" key="3">
    <source>
        <dbReference type="ARBA" id="ARBA00029447"/>
    </source>
</evidence>
<dbReference type="InterPro" id="IPR051310">
    <property type="entry name" value="MCP_chemotaxis"/>
</dbReference>
<dbReference type="Proteomes" id="UP000325273">
    <property type="component" value="Unassembled WGS sequence"/>
</dbReference>
<keyword evidence="5" id="KW-0175">Coiled coil</keyword>
<dbReference type="AlphaFoldDB" id="A0A5B0G0I4"/>
<dbReference type="PROSITE" id="PS50885">
    <property type="entry name" value="HAMP"/>
    <property type="match status" value="1"/>
</dbReference>
<accession>A0A5B0G0I4</accession>
<dbReference type="PANTHER" id="PTHR43531:SF14">
    <property type="entry name" value="METHYL-ACCEPTING CHEMOTAXIS PROTEIN I-RELATED"/>
    <property type="match status" value="1"/>
</dbReference>
<dbReference type="Pfam" id="PF17201">
    <property type="entry name" value="Cache_3-Cache_2"/>
    <property type="match status" value="1"/>
</dbReference>
<evidence type="ECO:0000313" key="10">
    <source>
        <dbReference type="EMBL" id="KAA0996155.1"/>
    </source>
</evidence>
<dbReference type="GO" id="GO:0004888">
    <property type="term" value="F:transmembrane signaling receptor activity"/>
    <property type="evidence" value="ECO:0007669"/>
    <property type="project" value="InterPro"/>
</dbReference>
<dbReference type="InterPro" id="IPR033462">
    <property type="entry name" value="Cache_3-Cache_2"/>
</dbReference>
<dbReference type="FunFam" id="1.10.287.950:FF:000001">
    <property type="entry name" value="Methyl-accepting chemotaxis sensory transducer"/>
    <property type="match status" value="1"/>
</dbReference>
<dbReference type="InterPro" id="IPR003660">
    <property type="entry name" value="HAMP_dom"/>
</dbReference>
<keyword evidence="4" id="KW-0807">Transducer</keyword>
<keyword evidence="7" id="KW-0472">Membrane</keyword>
<dbReference type="Pfam" id="PF00015">
    <property type="entry name" value="MCPsignal"/>
    <property type="match status" value="1"/>
</dbReference>
<evidence type="ECO:0000256" key="7">
    <source>
        <dbReference type="SAM" id="Phobius"/>
    </source>
</evidence>
<evidence type="ECO:0000256" key="2">
    <source>
        <dbReference type="ARBA" id="ARBA00022481"/>
    </source>
</evidence>
<evidence type="ECO:0000259" key="9">
    <source>
        <dbReference type="PROSITE" id="PS50885"/>
    </source>
</evidence>
<keyword evidence="11" id="KW-1185">Reference proteome</keyword>
<dbReference type="PANTHER" id="PTHR43531">
    <property type="entry name" value="PROTEIN ICFG"/>
    <property type="match status" value="1"/>
</dbReference>
<feature type="domain" description="HAMP" evidence="9">
    <location>
        <begin position="217"/>
        <end position="269"/>
    </location>
</feature>
<organism evidence="10 11">
    <name type="scientific">Paraburkholderia panacisoli</name>
    <dbReference type="NCBI Taxonomy" id="2603818"/>
    <lineage>
        <taxon>Bacteria</taxon>
        <taxon>Pseudomonadati</taxon>
        <taxon>Pseudomonadota</taxon>
        <taxon>Betaproteobacteria</taxon>
        <taxon>Burkholderiales</taxon>
        <taxon>Burkholderiaceae</taxon>
        <taxon>Paraburkholderia</taxon>
    </lineage>
</organism>
<dbReference type="SMART" id="SM00283">
    <property type="entry name" value="MA"/>
    <property type="match status" value="1"/>
</dbReference>
<dbReference type="GO" id="GO:0005886">
    <property type="term" value="C:plasma membrane"/>
    <property type="evidence" value="ECO:0007669"/>
    <property type="project" value="TreeGrafter"/>
</dbReference>
<dbReference type="SMART" id="SM00304">
    <property type="entry name" value="HAMP"/>
    <property type="match status" value="1"/>
</dbReference>
<evidence type="ECO:0000256" key="6">
    <source>
        <dbReference type="SAM" id="MobiDB-lite"/>
    </source>
</evidence>
<dbReference type="Pfam" id="PF00672">
    <property type="entry name" value="HAMP"/>
    <property type="match status" value="1"/>
</dbReference>
<protein>
    <submittedName>
        <fullName evidence="10">HAMP domain-containing protein</fullName>
    </submittedName>
</protein>
<dbReference type="PRINTS" id="PR00260">
    <property type="entry name" value="CHEMTRNSDUCR"/>
</dbReference>
<sequence>MLSFRSQENQIRRLQKNLMGRYKAVFSLDRTRHVEIAGQQTPILVNGDRAVNMDHAVVDSFANETGGNASLFVRDGEAFVRVATTVKDAKGARALGVTLERSHPAYQLLLSGSSYFGYSTLSGKKFTVLYGPICDAGNRIIGASVAGVDISKAKQPSLELKLSLLVMAWTAALVVGRDVTTHLLLDQKTQLLLIPSAVLNLALVLMTGIGVFAIVGRKVSHSLRDAETAAQRLAKGDLSVQIPVNRGDEIGQILEALNGINTGLAGVVRNVRGTTTNLANSSHEIAASNMDLSARTEEQAASLEETAASMTQLTETVKQNADNARQANSLATNASDMAESGNDAVQSMVGTIGKISASSSKISEITGVIEGIAFQTNILALNAAVEAARAGEQGRGFAVVASEVRSLAQRSAAAAKEIKELIGSSVATIEDGAAQASQVGVTMGQIKQAIKQVSDMVGEIAAASEEQSRGIEQINQAVTQMDEVTQQNAALVEQAAAASQSLEQQANQLEDAVSLFKVADAGPAAPRGAAPHSEPGLPALSSSSTKSMNSERSSATIKTPSVGTTKSNVISLESTDGNWQKF</sequence>
<proteinExistence type="inferred from homology"/>
<comment type="caution">
    <text evidence="10">The sequence shown here is derived from an EMBL/GenBank/DDBJ whole genome shotgun (WGS) entry which is preliminary data.</text>
</comment>
<feature type="region of interest" description="Disordered" evidence="6">
    <location>
        <begin position="524"/>
        <end position="582"/>
    </location>
</feature>
<keyword evidence="7" id="KW-1133">Transmembrane helix</keyword>
<feature type="domain" description="Methyl-accepting transducer" evidence="8">
    <location>
        <begin position="274"/>
        <end position="503"/>
    </location>
</feature>